<feature type="region of interest" description="Disordered" evidence="5">
    <location>
        <begin position="54"/>
        <end position="79"/>
    </location>
</feature>
<protein>
    <submittedName>
        <fullName evidence="8 9">G2 and S phase-expressed protein 1</fullName>
    </submittedName>
</protein>
<dbReference type="PANTHER" id="PTHR21584:SF10">
    <property type="entry name" value="G2 AND S PHASE-EXPRESSED PROTEIN 1"/>
    <property type="match status" value="1"/>
</dbReference>
<evidence type="ECO:0000259" key="6">
    <source>
        <dbReference type="Pfam" id="PF15259"/>
    </source>
</evidence>
<feature type="compositionally biased region" description="Low complexity" evidence="5">
    <location>
        <begin position="243"/>
        <end position="255"/>
    </location>
</feature>
<evidence type="ECO:0000313" key="9">
    <source>
        <dbReference type="RefSeq" id="XP_031420891.1"/>
    </source>
</evidence>
<dbReference type="Proteomes" id="UP000515152">
    <property type="component" value="Chromosome 3"/>
</dbReference>
<reference evidence="8 9" key="1">
    <citation type="submission" date="2025-04" db="UniProtKB">
        <authorList>
            <consortium name="RefSeq"/>
        </authorList>
    </citation>
    <scope>IDENTIFICATION</scope>
</reference>
<dbReference type="AlphaFoldDB" id="A0A6P8FCF1"/>
<dbReference type="RefSeq" id="XP_012697960.2">
    <property type="nucleotide sequence ID" value="XM_012842506.2"/>
</dbReference>
<evidence type="ECO:0000256" key="3">
    <source>
        <dbReference type="ARBA" id="ARBA00022553"/>
    </source>
</evidence>
<dbReference type="PANTHER" id="PTHR21584">
    <property type="entry name" value="DIFFERENTIAL DISPLAY AND ACTIVATED BY P53 DDA3 /G2 S PHASE EXPRESSED 1"/>
    <property type="match status" value="1"/>
</dbReference>
<dbReference type="RefSeq" id="XP_031420892.1">
    <property type="nucleotide sequence ID" value="XM_031565032.1"/>
</dbReference>
<evidence type="ECO:0000256" key="5">
    <source>
        <dbReference type="SAM" id="MobiDB-lite"/>
    </source>
</evidence>
<sequence>MAAIGEQDFVSVADEKFDFDISLSPASSKGDEDDDEVFVGLIRHKERCIAHGVESRVKDSVSSGPSLGEEPSWSPLTGDDFEEISKEAQLVVSHLDSSLHGSSKSQESCVEAVFTPATKIFEEDSAAKRRLSPIKRETFCIQDSPLKQLPPAIQQRLMRANRAGATTTAAPGKPRLSTSSPIRQPVVQPKMALRSKAGLAGPRSVLPSRPSVPVATQTPVKMRPAPPDKTKLQPPTRGNLGPRRSMSCRMSTRMGSTEDLLSDSASITSDVSDTSLNNSLTGKRSIPPPFKPALRRPSAVKGQGSVKGPVAQTSRVVDRRRNTSSSNSSVSSINSSITGSPMPKAKLNASLNSSGLSAPAVPTATKTRQSSVTSRAPEPPTVARRSISVQSRKPSESLTRPVRSTPSKKPDPTPVPTPRQTAARRSIAPSSSVQATKAESAVKGTRRLTGLFGATPSKGTNRSEALASPDGPRIIKPKRLMSACSMESLTQKPGHPAGFQTPSGRDKLLPAAKMRRLSALPTPSGRHVSSVPTMTPSGRHISSVPMLTPKSSAKPRLRTESLPVPAKRACFKSPSRVEDVQMEEPQESQEEESLSSDESLGQDKSEPIIFSLEAEAEAPTAPVSVAPEQGIKPEPKLFTPEPLLVNFEPQAVPEVEKTSGQSQLDTTKSQKMNEVLLMDLPAPELAPDEKPLIDLSNTPDIIRTTSMKPCGGQLIDLSSPLIKWSPEDKNENVVKEGQLIDLSF</sequence>
<name>A0A6P8FCF1_CLUHA</name>
<evidence type="ECO:0000256" key="1">
    <source>
        <dbReference type="ARBA" id="ARBA00004245"/>
    </source>
</evidence>
<accession>A0A6P8FCF1</accession>
<feature type="region of interest" description="Disordered" evidence="5">
    <location>
        <begin position="161"/>
        <end position="474"/>
    </location>
</feature>
<dbReference type="GeneID" id="105913440"/>
<evidence type="ECO:0000256" key="2">
    <source>
        <dbReference type="ARBA" id="ARBA00022490"/>
    </source>
</evidence>
<feature type="region of interest" description="Disordered" evidence="5">
    <location>
        <begin position="520"/>
        <end position="638"/>
    </location>
</feature>
<dbReference type="GO" id="GO:0005881">
    <property type="term" value="C:cytoplasmic microtubule"/>
    <property type="evidence" value="ECO:0007669"/>
    <property type="project" value="TreeGrafter"/>
</dbReference>
<feature type="compositionally biased region" description="Polar residues" evidence="5">
    <location>
        <begin position="428"/>
        <end position="437"/>
    </location>
</feature>
<evidence type="ECO:0000313" key="7">
    <source>
        <dbReference type="Proteomes" id="UP000515152"/>
    </source>
</evidence>
<dbReference type="RefSeq" id="XP_031420891.1">
    <property type="nucleotide sequence ID" value="XM_031565031.1"/>
</dbReference>
<organism evidence="7 10">
    <name type="scientific">Clupea harengus</name>
    <name type="common">Atlantic herring</name>
    <dbReference type="NCBI Taxonomy" id="7950"/>
    <lineage>
        <taxon>Eukaryota</taxon>
        <taxon>Metazoa</taxon>
        <taxon>Chordata</taxon>
        <taxon>Craniata</taxon>
        <taxon>Vertebrata</taxon>
        <taxon>Euteleostomi</taxon>
        <taxon>Actinopterygii</taxon>
        <taxon>Neopterygii</taxon>
        <taxon>Teleostei</taxon>
        <taxon>Clupei</taxon>
        <taxon>Clupeiformes</taxon>
        <taxon>Clupeoidei</taxon>
        <taxon>Clupeidae</taxon>
        <taxon>Clupea</taxon>
    </lineage>
</organism>
<dbReference type="InterPro" id="IPR032768">
    <property type="entry name" value="GTSE1_N"/>
</dbReference>
<keyword evidence="7" id="KW-1185">Reference proteome</keyword>
<dbReference type="Pfam" id="PF15259">
    <property type="entry name" value="GTSE1_N"/>
    <property type="match status" value="1"/>
</dbReference>
<evidence type="ECO:0000313" key="10">
    <source>
        <dbReference type="RefSeq" id="XP_031420892.1"/>
    </source>
</evidence>
<feature type="compositionally biased region" description="Low complexity" evidence="5">
    <location>
        <begin position="202"/>
        <end position="214"/>
    </location>
</feature>
<comment type="subcellular location">
    <subcellularLocation>
        <location evidence="1">Cytoplasm</location>
        <location evidence="1">Cytoskeleton</location>
    </subcellularLocation>
</comment>
<keyword evidence="2" id="KW-0963">Cytoplasm</keyword>
<feature type="compositionally biased region" description="Polar residues" evidence="5">
    <location>
        <begin position="387"/>
        <end position="407"/>
    </location>
</feature>
<evidence type="ECO:0000256" key="4">
    <source>
        <dbReference type="ARBA" id="ARBA00023212"/>
    </source>
</evidence>
<dbReference type="GeneTree" id="ENSGT00940000154189"/>
<feature type="compositionally biased region" description="Low complexity" evidence="5">
    <location>
        <begin position="345"/>
        <end position="360"/>
    </location>
</feature>
<feature type="compositionally biased region" description="Polar residues" evidence="5">
    <location>
        <begin position="263"/>
        <end position="282"/>
    </location>
</feature>
<dbReference type="InterPro" id="IPR026657">
    <property type="entry name" value="DDA3/GTSE-1"/>
</dbReference>
<feature type="compositionally biased region" description="Acidic residues" evidence="5">
    <location>
        <begin position="580"/>
        <end position="595"/>
    </location>
</feature>
<dbReference type="CTD" id="51512"/>
<proteinExistence type="predicted"/>
<feature type="compositionally biased region" description="Low complexity" evidence="5">
    <location>
        <begin position="323"/>
        <end position="338"/>
    </location>
</feature>
<gene>
    <name evidence="8 9 10" type="primary">gtse1</name>
</gene>
<feature type="compositionally biased region" description="Polar residues" evidence="5">
    <location>
        <begin position="364"/>
        <end position="374"/>
    </location>
</feature>
<dbReference type="OrthoDB" id="10072587at2759"/>
<keyword evidence="3" id="KW-0597">Phosphoprotein</keyword>
<dbReference type="GO" id="GO:0008017">
    <property type="term" value="F:microtubule binding"/>
    <property type="evidence" value="ECO:0007669"/>
    <property type="project" value="TreeGrafter"/>
</dbReference>
<keyword evidence="4" id="KW-0206">Cytoskeleton</keyword>
<feature type="domain" description="G2 and S phase-expressed protein 1 N-terminal" evidence="6">
    <location>
        <begin position="12"/>
        <end position="144"/>
    </location>
</feature>
<dbReference type="KEGG" id="char:105913440"/>
<evidence type="ECO:0000313" key="8">
    <source>
        <dbReference type="RefSeq" id="XP_012697960.2"/>
    </source>
</evidence>